<dbReference type="EMBL" id="MIGC01000552">
    <property type="protein sequence ID" value="PHJ24752.1"/>
    <property type="molecule type" value="Genomic_DNA"/>
</dbReference>
<protein>
    <submittedName>
        <fullName evidence="2">Uncharacterized protein</fullName>
    </submittedName>
</protein>
<name>A0A2C6LCL2_9APIC</name>
<organism evidence="2 3">
    <name type="scientific">Cystoisospora suis</name>
    <dbReference type="NCBI Taxonomy" id="483139"/>
    <lineage>
        <taxon>Eukaryota</taxon>
        <taxon>Sar</taxon>
        <taxon>Alveolata</taxon>
        <taxon>Apicomplexa</taxon>
        <taxon>Conoidasida</taxon>
        <taxon>Coccidia</taxon>
        <taxon>Eucoccidiorida</taxon>
        <taxon>Eimeriorina</taxon>
        <taxon>Sarcocystidae</taxon>
        <taxon>Cystoisospora</taxon>
    </lineage>
</organism>
<feature type="region of interest" description="Disordered" evidence="1">
    <location>
        <begin position="208"/>
        <end position="238"/>
    </location>
</feature>
<feature type="compositionally biased region" description="Polar residues" evidence="1">
    <location>
        <begin position="81"/>
        <end position="92"/>
    </location>
</feature>
<reference evidence="2 3" key="1">
    <citation type="journal article" date="2017" name="Int. J. Parasitol.">
        <title>The genome of the protozoan parasite Cystoisospora suis and a reverse vaccinology approach to identify vaccine candidates.</title>
        <authorList>
            <person name="Palmieri N."/>
            <person name="Shrestha A."/>
            <person name="Ruttkowski B."/>
            <person name="Beck T."/>
            <person name="Vogl C."/>
            <person name="Tomley F."/>
            <person name="Blake D.P."/>
            <person name="Joachim A."/>
        </authorList>
    </citation>
    <scope>NUCLEOTIDE SEQUENCE [LARGE SCALE GENOMIC DNA]</scope>
    <source>
        <strain evidence="2 3">Wien I</strain>
    </source>
</reference>
<sequence>MTIFSALSLTVVPLVRHVRTRGEGLTRSVSQRSFSTDPSSSCIERVRVPPVGQMASSVSPQAESGLTSTPNPIPESPAQVEHSSSHTNTHIQSPRSSSSKPPLPCPSLRVPYRDFLRACAKTFGEDFQARYYVTKQMTHLLRENPFNFPPSRLAKELKDAADFVRFKIIQAQLNPATGAYRATPTDDHIRKGDVIELNCYDPERMKTLPWLSKKPGESPPPETLAETPSKPSASEAKF</sequence>
<feature type="region of interest" description="Disordered" evidence="1">
    <location>
        <begin position="22"/>
        <end position="104"/>
    </location>
</feature>
<comment type="caution">
    <text evidence="2">The sequence shown here is derived from an EMBL/GenBank/DDBJ whole genome shotgun (WGS) entry which is preliminary data.</text>
</comment>
<dbReference type="OrthoDB" id="428643at2759"/>
<feature type="compositionally biased region" description="Polar residues" evidence="1">
    <location>
        <begin position="27"/>
        <end position="42"/>
    </location>
</feature>
<evidence type="ECO:0000313" key="2">
    <source>
        <dbReference type="EMBL" id="PHJ24752.1"/>
    </source>
</evidence>
<dbReference type="RefSeq" id="XP_067926424.1">
    <property type="nucleotide sequence ID" value="XM_068061592.1"/>
</dbReference>
<dbReference type="Proteomes" id="UP000221165">
    <property type="component" value="Unassembled WGS sequence"/>
</dbReference>
<evidence type="ECO:0000256" key="1">
    <source>
        <dbReference type="SAM" id="MobiDB-lite"/>
    </source>
</evidence>
<keyword evidence="3" id="KW-1185">Reference proteome</keyword>
<dbReference type="GeneID" id="94424803"/>
<dbReference type="VEuPathDB" id="ToxoDB:CSUI_001386"/>
<gene>
    <name evidence="2" type="ORF">CSUI_001386</name>
</gene>
<feature type="compositionally biased region" description="Polar residues" evidence="1">
    <location>
        <begin position="54"/>
        <end position="70"/>
    </location>
</feature>
<evidence type="ECO:0000313" key="3">
    <source>
        <dbReference type="Proteomes" id="UP000221165"/>
    </source>
</evidence>
<proteinExistence type="predicted"/>
<dbReference type="AlphaFoldDB" id="A0A2C6LCL2"/>
<accession>A0A2C6LCL2</accession>